<name>A0A255EL68_9ACTN</name>
<keyword evidence="2" id="KW-1133">Transmembrane helix</keyword>
<feature type="region of interest" description="Disordered" evidence="1">
    <location>
        <begin position="1"/>
        <end position="39"/>
    </location>
</feature>
<organism evidence="3 4">
    <name type="scientific">Parenemella sanctibonifatiensis</name>
    <dbReference type="NCBI Taxonomy" id="2016505"/>
    <lineage>
        <taxon>Bacteria</taxon>
        <taxon>Bacillati</taxon>
        <taxon>Actinomycetota</taxon>
        <taxon>Actinomycetes</taxon>
        <taxon>Propionibacteriales</taxon>
        <taxon>Propionibacteriaceae</taxon>
        <taxon>Parenemella</taxon>
    </lineage>
</organism>
<evidence type="ECO:0000313" key="4">
    <source>
        <dbReference type="Proteomes" id="UP000216300"/>
    </source>
</evidence>
<evidence type="ECO:0000256" key="2">
    <source>
        <dbReference type="SAM" id="Phobius"/>
    </source>
</evidence>
<evidence type="ECO:0000313" key="3">
    <source>
        <dbReference type="EMBL" id="OYN92266.1"/>
    </source>
</evidence>
<dbReference type="Proteomes" id="UP000216300">
    <property type="component" value="Unassembled WGS sequence"/>
</dbReference>
<protein>
    <recommendedName>
        <fullName evidence="5">DUF4352 domain-containing protein</fullName>
    </recommendedName>
</protein>
<dbReference type="RefSeq" id="WP_094452250.1">
    <property type="nucleotide sequence ID" value="NZ_NMVJ01000001.1"/>
</dbReference>
<dbReference type="AlphaFoldDB" id="A0A255EL68"/>
<gene>
    <name evidence="3" type="ORF">CGZ91_01785</name>
</gene>
<dbReference type="OrthoDB" id="4833053at2"/>
<sequence length="225" mass="24362">MSTGEQGPGNPVDPNWFRAVPASDQQQPVESADPVDPEWFRAVPDEPTTKVGTRRAWWFFLPMLAVALAAAGFLGFTDGSSQRDIVVAAAANGGTAAHQGREFRLLGFEERASVPATRDGETIAAPDGSVIVVATVEVTVAEVPASWYCVFELRDADERVWARDGVLLQGADTPMASCSGTEEQPLVPGEPRQLQVYFVVPADVVDNDLRLRVRWDGQTSIDLRP</sequence>
<evidence type="ECO:0000256" key="1">
    <source>
        <dbReference type="SAM" id="MobiDB-lite"/>
    </source>
</evidence>
<dbReference type="EMBL" id="NMVJ01000001">
    <property type="protein sequence ID" value="OYN92266.1"/>
    <property type="molecule type" value="Genomic_DNA"/>
</dbReference>
<proteinExistence type="predicted"/>
<keyword evidence="2" id="KW-0812">Transmembrane</keyword>
<reference evidence="3 4" key="1">
    <citation type="submission" date="2017-07" db="EMBL/GenBank/DDBJ databases">
        <title>Draft whole genome sequences of clinical Proprionibacteriaceae strains.</title>
        <authorList>
            <person name="Bernier A.-M."/>
            <person name="Bernard K."/>
            <person name="Domingo M.-C."/>
        </authorList>
    </citation>
    <scope>NUCLEOTIDE SEQUENCE [LARGE SCALE GENOMIC DNA]</scope>
    <source>
        <strain evidence="3 4">NML 150081</strain>
    </source>
</reference>
<keyword evidence="2" id="KW-0472">Membrane</keyword>
<evidence type="ECO:0008006" key="5">
    <source>
        <dbReference type="Google" id="ProtNLM"/>
    </source>
</evidence>
<comment type="caution">
    <text evidence="3">The sequence shown here is derived from an EMBL/GenBank/DDBJ whole genome shotgun (WGS) entry which is preliminary data.</text>
</comment>
<feature type="transmembrane region" description="Helical" evidence="2">
    <location>
        <begin position="56"/>
        <end position="76"/>
    </location>
</feature>
<accession>A0A255EL68</accession>
<keyword evidence="4" id="KW-1185">Reference proteome</keyword>